<accession>A0ABX0R4B8</accession>
<proteinExistence type="predicted"/>
<reference evidence="2 3" key="1">
    <citation type="journal article" date="2019" name="bioRxiv">
        <title>Bacteria contribute to plant secondary compound degradation in a generalist herbivore system.</title>
        <authorList>
            <person name="Francoeur C.B."/>
            <person name="Khadempour L."/>
            <person name="Moreira-Soto R.D."/>
            <person name="Gotting K."/>
            <person name="Book A.J."/>
            <person name="Pinto-Tomas A.A."/>
            <person name="Keefover-Ring K."/>
            <person name="Currie C.R."/>
        </authorList>
    </citation>
    <scope>NUCLEOTIDE SEQUENCE [LARGE SCALE GENOMIC DNA]</scope>
    <source>
        <strain evidence="2">Acro-835</strain>
    </source>
</reference>
<dbReference type="RefSeq" id="WP_167012173.1">
    <property type="nucleotide sequence ID" value="NZ_VWXF01000001.1"/>
</dbReference>
<organism evidence="2 3">
    <name type="scientific">Candidatus Pantoea multigeneris</name>
    <dbReference type="NCBI Taxonomy" id="2608357"/>
    <lineage>
        <taxon>Bacteria</taxon>
        <taxon>Pseudomonadati</taxon>
        <taxon>Pseudomonadota</taxon>
        <taxon>Gammaproteobacteria</taxon>
        <taxon>Enterobacterales</taxon>
        <taxon>Erwiniaceae</taxon>
        <taxon>Pantoea</taxon>
    </lineage>
</organism>
<dbReference type="InterPro" id="IPR054252">
    <property type="entry name" value="Pam3_gp18"/>
</dbReference>
<keyword evidence="3" id="KW-1185">Reference proteome</keyword>
<evidence type="ECO:0000259" key="1">
    <source>
        <dbReference type="Pfam" id="PF22479"/>
    </source>
</evidence>
<sequence>MDYSEILLSADNQKFSVAIGGVTYVMRLLWRDNAGWIMDLMDGSETAIVSGIPLITGLNLLAQYSYLNLGFGLIVLCDDDSQEYPTKTDLGTGSHLYVVTE</sequence>
<dbReference type="Proteomes" id="UP001515683">
    <property type="component" value="Unassembled WGS sequence"/>
</dbReference>
<name>A0ABX0R4B8_9GAMM</name>
<protein>
    <recommendedName>
        <fullName evidence="1">Cyanophage baseplate Pam3 plug gp18 domain-containing protein</fullName>
    </recommendedName>
</protein>
<dbReference type="EMBL" id="VWXF01000001">
    <property type="protein sequence ID" value="NIF20256.1"/>
    <property type="molecule type" value="Genomic_DNA"/>
</dbReference>
<evidence type="ECO:0000313" key="3">
    <source>
        <dbReference type="Proteomes" id="UP001515683"/>
    </source>
</evidence>
<comment type="caution">
    <text evidence="2">The sequence shown here is derived from an EMBL/GenBank/DDBJ whole genome shotgun (WGS) entry which is preliminary data.</text>
</comment>
<dbReference type="Pfam" id="PF22479">
    <property type="entry name" value="Pam3_gp18"/>
    <property type="match status" value="1"/>
</dbReference>
<evidence type="ECO:0000313" key="2">
    <source>
        <dbReference type="EMBL" id="NIF20256.1"/>
    </source>
</evidence>
<feature type="domain" description="Cyanophage baseplate Pam3 plug gp18" evidence="1">
    <location>
        <begin position="5"/>
        <end position="101"/>
    </location>
</feature>
<gene>
    <name evidence="2" type="ORF">F3J40_01310</name>
</gene>